<keyword evidence="8 11" id="KW-0067">ATP-binding</keyword>
<organism evidence="14">
    <name type="scientific">Thermosphaera aggregans</name>
    <dbReference type="NCBI Taxonomy" id="54254"/>
    <lineage>
        <taxon>Archaea</taxon>
        <taxon>Thermoproteota</taxon>
        <taxon>Thermoprotei</taxon>
        <taxon>Desulfurococcales</taxon>
        <taxon>Desulfurococcaceae</taxon>
        <taxon>Thermosphaera</taxon>
    </lineage>
</organism>
<dbReference type="UniPathway" id="UPA00189">
    <property type="reaction ID" value="UER00296"/>
</dbReference>
<evidence type="ECO:0000256" key="10">
    <source>
        <dbReference type="ARBA" id="ARBA00049404"/>
    </source>
</evidence>
<evidence type="ECO:0000256" key="9">
    <source>
        <dbReference type="ARBA" id="ARBA00030464"/>
    </source>
</evidence>
<dbReference type="InterPro" id="IPR014729">
    <property type="entry name" value="Rossmann-like_a/b/a_fold"/>
</dbReference>
<evidence type="ECO:0000256" key="5">
    <source>
        <dbReference type="ARBA" id="ARBA00022741"/>
    </source>
</evidence>
<feature type="domain" description="GMPS ATP-PPase" evidence="13">
    <location>
        <begin position="205"/>
        <end position="396"/>
    </location>
</feature>
<evidence type="ECO:0000256" key="3">
    <source>
        <dbReference type="ARBA" id="ARBA00012746"/>
    </source>
</evidence>
<dbReference type="InterPro" id="IPR025777">
    <property type="entry name" value="GMPS_ATP_PPase_dom"/>
</dbReference>
<keyword evidence="6 11" id="KW-0332">GMP biosynthesis</keyword>
<evidence type="ECO:0000259" key="12">
    <source>
        <dbReference type="PROSITE" id="PS50206"/>
    </source>
</evidence>
<evidence type="ECO:0000256" key="2">
    <source>
        <dbReference type="ARBA" id="ARBA00005153"/>
    </source>
</evidence>
<evidence type="ECO:0000256" key="7">
    <source>
        <dbReference type="ARBA" id="ARBA00022755"/>
    </source>
</evidence>
<dbReference type="NCBIfam" id="TIGR00884">
    <property type="entry name" value="guaA_Cterm"/>
    <property type="match status" value="1"/>
</dbReference>
<gene>
    <name evidence="14" type="primary">guaA</name>
    <name evidence="14" type="ORF">ENP55_02105</name>
</gene>
<evidence type="ECO:0000256" key="1">
    <source>
        <dbReference type="ARBA" id="ARBA00002332"/>
    </source>
</evidence>
<dbReference type="Pfam" id="PF00958">
    <property type="entry name" value="GMP_synt_C"/>
    <property type="match status" value="1"/>
</dbReference>
<protein>
    <recommendedName>
        <fullName evidence="3">GMP synthase (glutamine-hydrolyzing)</fullName>
        <ecNumber evidence="3">6.3.5.2</ecNumber>
    </recommendedName>
    <alternativeName>
        <fullName evidence="9">GMP synthetase</fullName>
    </alternativeName>
</protein>
<dbReference type="EC" id="6.3.5.2" evidence="3"/>
<dbReference type="InterPro" id="IPR001763">
    <property type="entry name" value="Rhodanese-like_dom"/>
</dbReference>
<reference evidence="14" key="1">
    <citation type="journal article" date="2020" name="mSystems">
        <title>Genome- and Community-Level Interaction Insights into Carbon Utilization and Element Cycling Functions of Hydrothermarchaeota in Hydrothermal Sediment.</title>
        <authorList>
            <person name="Zhou Z."/>
            <person name="Liu Y."/>
            <person name="Xu W."/>
            <person name="Pan J."/>
            <person name="Luo Z.H."/>
            <person name="Li M."/>
        </authorList>
    </citation>
    <scope>NUCLEOTIDE SEQUENCE [LARGE SCALE GENOMIC DNA]</scope>
    <source>
        <strain evidence="14">SpSt-23</strain>
    </source>
</reference>
<feature type="binding site" evidence="11">
    <location>
        <begin position="233"/>
        <end position="239"/>
    </location>
    <ligand>
        <name>ATP</name>
        <dbReference type="ChEBI" id="CHEBI:30616"/>
    </ligand>
</feature>
<dbReference type="SUPFAM" id="SSF54810">
    <property type="entry name" value="GMP synthetase C-terminal dimerisation domain"/>
    <property type="match status" value="1"/>
</dbReference>
<evidence type="ECO:0000256" key="11">
    <source>
        <dbReference type="PROSITE-ProRule" id="PRU00886"/>
    </source>
</evidence>
<dbReference type="SUPFAM" id="SSF52317">
    <property type="entry name" value="Class I glutamine amidotransferase-like"/>
    <property type="match status" value="1"/>
</dbReference>
<dbReference type="SUPFAM" id="SSF52402">
    <property type="entry name" value="Adenine nucleotide alpha hydrolases-like"/>
    <property type="match status" value="1"/>
</dbReference>
<dbReference type="InterPro" id="IPR017926">
    <property type="entry name" value="GATASE"/>
</dbReference>
<dbReference type="PROSITE" id="PS51273">
    <property type="entry name" value="GATASE_TYPE_1"/>
    <property type="match status" value="1"/>
</dbReference>
<dbReference type="Gene3D" id="3.30.300.10">
    <property type="match status" value="1"/>
</dbReference>
<dbReference type="InterPro" id="IPR001674">
    <property type="entry name" value="GMP_synth_C"/>
</dbReference>
<sequence>MAENPLLIPGSTILVVDYGGQYAHLIARRLRELGVLAVITPYTRMGGEDLSKYSAVVLSGSHRSVLEADPAVMESARKILGDAETPVLGVCFGHQLIAEVLGGVVEKGCGEYGRVKVRLVEQDMLFHGWDGEEYVWMSHGDCVSKPPPGSRVLAVSENGLTAALKIPLGRRVVYTVQFHPEVSHTVKGLKLLDNFTRLAGAGRKWVREYYFSLAVVELEKYRSVEGPVVAAVSGGVDSTVAAVLARRVLGERVVPVLVDHGLFREGEVEEVVENLARAGLEPLVLDEGERFLSRLEGVVDCEERRRIIGEEFARVFDQVMEGQGARLFIQGTTYPDIVESGGTGVADRIKSHHNVAGLPQWFRGKYLVAEPLKHLYKDEVREVARMLGVPEYFVKRHPFPGPGLAVRVIGVFNRRKLEVCRKASAIVEQVLRRHGLLDKVWQAFAVVGDDKWVGVKGDARRVGYVVIVRIVESSDAMTADYFKPPYSVLDEVSGEITRSIEDVTMVAYAVTTKPPSTIEPC</sequence>
<dbReference type="PRINTS" id="PR00096">
    <property type="entry name" value="GATASE"/>
</dbReference>
<name>A0A7C2FCH8_9CREN</name>
<dbReference type="PROSITE" id="PS50206">
    <property type="entry name" value="RHODANESE_3"/>
    <property type="match status" value="1"/>
</dbReference>
<dbReference type="PANTHER" id="PTHR11922">
    <property type="entry name" value="GMP SYNTHASE-RELATED"/>
    <property type="match status" value="1"/>
</dbReference>
<feature type="domain" description="Rhodanese" evidence="12">
    <location>
        <begin position="9"/>
        <end position="74"/>
    </location>
</feature>
<dbReference type="AlphaFoldDB" id="A0A7C2FCH8"/>
<keyword evidence="5 11" id="KW-0547">Nucleotide-binding</keyword>
<dbReference type="GO" id="GO:0003921">
    <property type="term" value="F:GMP synthase activity"/>
    <property type="evidence" value="ECO:0007669"/>
    <property type="project" value="InterPro"/>
</dbReference>
<evidence type="ECO:0000313" key="14">
    <source>
        <dbReference type="EMBL" id="HEF87098.1"/>
    </source>
</evidence>
<dbReference type="GO" id="GO:0005524">
    <property type="term" value="F:ATP binding"/>
    <property type="evidence" value="ECO:0007669"/>
    <property type="project" value="UniProtKB-UniRule"/>
</dbReference>
<dbReference type="GO" id="GO:0005829">
    <property type="term" value="C:cytosol"/>
    <property type="evidence" value="ECO:0007669"/>
    <property type="project" value="TreeGrafter"/>
</dbReference>
<evidence type="ECO:0000256" key="6">
    <source>
        <dbReference type="ARBA" id="ARBA00022749"/>
    </source>
</evidence>
<keyword evidence="7 11" id="KW-0658">Purine biosynthesis</keyword>
<keyword evidence="4 14" id="KW-0436">Ligase</keyword>
<evidence type="ECO:0000256" key="4">
    <source>
        <dbReference type="ARBA" id="ARBA00022598"/>
    </source>
</evidence>
<dbReference type="NCBIfam" id="NF000848">
    <property type="entry name" value="PRK00074.1"/>
    <property type="match status" value="1"/>
</dbReference>
<proteinExistence type="predicted"/>
<comment type="function">
    <text evidence="1">Catalyzes the synthesis of GMP from XMP.</text>
</comment>
<dbReference type="PANTHER" id="PTHR11922:SF2">
    <property type="entry name" value="GMP SYNTHASE [GLUTAMINE-HYDROLYZING]"/>
    <property type="match status" value="1"/>
</dbReference>
<dbReference type="EMBL" id="DSJT01000008">
    <property type="protein sequence ID" value="HEF87098.1"/>
    <property type="molecule type" value="Genomic_DNA"/>
</dbReference>
<comment type="catalytic activity">
    <reaction evidence="10">
        <text>XMP + L-glutamine + ATP + H2O = GMP + L-glutamate + AMP + diphosphate + 2 H(+)</text>
        <dbReference type="Rhea" id="RHEA:11680"/>
        <dbReference type="ChEBI" id="CHEBI:15377"/>
        <dbReference type="ChEBI" id="CHEBI:15378"/>
        <dbReference type="ChEBI" id="CHEBI:29985"/>
        <dbReference type="ChEBI" id="CHEBI:30616"/>
        <dbReference type="ChEBI" id="CHEBI:33019"/>
        <dbReference type="ChEBI" id="CHEBI:57464"/>
        <dbReference type="ChEBI" id="CHEBI:58115"/>
        <dbReference type="ChEBI" id="CHEBI:58359"/>
        <dbReference type="ChEBI" id="CHEBI:456215"/>
        <dbReference type="EC" id="6.3.5.2"/>
    </reaction>
</comment>
<evidence type="ECO:0000259" key="13">
    <source>
        <dbReference type="PROSITE" id="PS51553"/>
    </source>
</evidence>
<dbReference type="PROSITE" id="PS51553">
    <property type="entry name" value="GMPS_ATP_PPASE"/>
    <property type="match status" value="1"/>
</dbReference>
<comment type="pathway">
    <text evidence="2">Purine metabolism; GMP biosynthesis; GMP from XMP (L-Gln route): step 1/1.</text>
</comment>
<dbReference type="Gene3D" id="3.40.50.880">
    <property type="match status" value="1"/>
</dbReference>
<dbReference type="CDD" id="cd01997">
    <property type="entry name" value="GMP_synthase_C"/>
    <property type="match status" value="1"/>
</dbReference>
<dbReference type="Pfam" id="PF00117">
    <property type="entry name" value="GATase"/>
    <property type="match status" value="1"/>
</dbReference>
<evidence type="ECO:0000256" key="8">
    <source>
        <dbReference type="ARBA" id="ARBA00022840"/>
    </source>
</evidence>
<comment type="caution">
    <text evidence="14">The sequence shown here is derived from an EMBL/GenBank/DDBJ whole genome shotgun (WGS) entry which is preliminary data.</text>
</comment>
<dbReference type="InterPro" id="IPR029062">
    <property type="entry name" value="Class_I_gatase-like"/>
</dbReference>
<accession>A0A7C2FCH8</accession>
<dbReference type="Gene3D" id="3.40.50.620">
    <property type="entry name" value="HUPs"/>
    <property type="match status" value="1"/>
</dbReference>